<dbReference type="RefSeq" id="WP_166405264.1">
    <property type="nucleotide sequence ID" value="NZ_BEXT01000001.1"/>
</dbReference>
<dbReference type="SMART" id="SM00834">
    <property type="entry name" value="CxxC_CXXC_SSSS"/>
    <property type="match status" value="1"/>
</dbReference>
<gene>
    <name evidence="3" type="ORF">DENIS_4740</name>
</gene>
<dbReference type="AlphaFoldDB" id="A0A401G3C2"/>
<comment type="caution">
    <text evidence="3">The sequence shown here is derived from an EMBL/GenBank/DDBJ whole genome shotgun (WGS) entry which is preliminary data.</text>
</comment>
<evidence type="ECO:0000256" key="1">
    <source>
        <dbReference type="SAM" id="MobiDB-lite"/>
    </source>
</evidence>
<organism evidence="3 4">
    <name type="scientific">Desulfonema ishimotonii</name>
    <dbReference type="NCBI Taxonomy" id="45657"/>
    <lineage>
        <taxon>Bacteria</taxon>
        <taxon>Pseudomonadati</taxon>
        <taxon>Thermodesulfobacteriota</taxon>
        <taxon>Desulfobacteria</taxon>
        <taxon>Desulfobacterales</taxon>
        <taxon>Desulfococcaceae</taxon>
        <taxon>Desulfonema</taxon>
    </lineage>
</organism>
<name>A0A401G3C2_9BACT</name>
<evidence type="ECO:0000259" key="2">
    <source>
        <dbReference type="SMART" id="SM00834"/>
    </source>
</evidence>
<keyword evidence="4" id="KW-1185">Reference proteome</keyword>
<reference evidence="4" key="1">
    <citation type="submission" date="2017-11" db="EMBL/GenBank/DDBJ databases">
        <authorList>
            <person name="Watanabe M."/>
            <person name="Kojima H."/>
        </authorList>
    </citation>
    <scope>NUCLEOTIDE SEQUENCE [LARGE SCALE GENOMIC DNA]</scope>
    <source>
        <strain evidence="4">Tokyo 01</strain>
    </source>
</reference>
<accession>A0A401G3C2</accession>
<sequence length="70" mass="7521">MPIYEYECQKCGHRFERLMLSCDDPAPECPECHAPDVQKQMSSGAVRPHGIPKGSGGFTPPSKPCESGGG</sequence>
<feature type="domain" description="Putative regulatory protein FmdB zinc ribbon" evidence="2">
    <location>
        <begin position="1"/>
        <end position="42"/>
    </location>
</feature>
<reference evidence="4" key="2">
    <citation type="submission" date="2019-01" db="EMBL/GenBank/DDBJ databases">
        <title>Genome sequence of Desulfonema ishimotonii strain Tokyo 01.</title>
        <authorList>
            <person name="Fukui M."/>
        </authorList>
    </citation>
    <scope>NUCLEOTIDE SEQUENCE [LARGE SCALE GENOMIC DNA]</scope>
    <source>
        <strain evidence="4">Tokyo 01</strain>
    </source>
</reference>
<dbReference type="InterPro" id="IPR013429">
    <property type="entry name" value="Regulatory_FmdB_Zinc_ribbon"/>
</dbReference>
<dbReference type="Proteomes" id="UP000288096">
    <property type="component" value="Unassembled WGS sequence"/>
</dbReference>
<feature type="region of interest" description="Disordered" evidence="1">
    <location>
        <begin position="40"/>
        <end position="70"/>
    </location>
</feature>
<evidence type="ECO:0000313" key="3">
    <source>
        <dbReference type="EMBL" id="GBC63742.1"/>
    </source>
</evidence>
<protein>
    <submittedName>
        <fullName evidence="3">Zinc ribbon domain-containing protein</fullName>
    </submittedName>
</protein>
<evidence type="ECO:0000313" key="4">
    <source>
        <dbReference type="Proteomes" id="UP000288096"/>
    </source>
</evidence>
<dbReference type="Pfam" id="PF09723">
    <property type="entry name" value="Zn_ribbon_8"/>
    <property type="match status" value="1"/>
</dbReference>
<dbReference type="EMBL" id="BEXT01000001">
    <property type="protein sequence ID" value="GBC63742.1"/>
    <property type="molecule type" value="Genomic_DNA"/>
</dbReference>
<proteinExistence type="predicted"/>
<dbReference type="NCBIfam" id="TIGR02605">
    <property type="entry name" value="CxxC_CxxC_SSSS"/>
    <property type="match status" value="1"/>
</dbReference>